<comment type="caution">
    <text evidence="2">The sequence shown here is derived from an EMBL/GenBank/DDBJ whole genome shotgun (WGS) entry which is preliminary data.</text>
</comment>
<dbReference type="EMBL" id="JBHLTG010000001">
    <property type="protein sequence ID" value="MFC0677339.1"/>
    <property type="molecule type" value="Genomic_DNA"/>
</dbReference>
<sequence>MAEPRQSPDCPPRKLPLWIRILLVFGSLSLAWQLYSWAASEPIDLPPQTLSTRPGAGSVDVAVMLAAHLNAPLTAGNRFTLLENGDEIFPAMLAEIRNAKRSVHLLTYVYWTGDIAHTFANELAAAARRGVEVRLLLDAFGARKIDPDWVEQMEQAGAEVEWFRPLRWDNLDNFNNRTHRKVLVVDGRVAFTGGVGIAQEWVGDAQDAEHWRDDHFRIEGPVVRYLQGSFAENWREASDVVLAGDAVFPPLQPVGDARAVPISTAPGDHFTGIPLTYWMMFRTAREEILIATPYYVPDPNLELGLMEAARRGVKVTLLVPGPYQDSALVRYASRTYYRGLIEAGVRVFEFQPTVMHTKLVVVDRTLALIGSPNFDSRSIELNYEIAVAVHDPEFAQRLVASYTHDLSRSEELGMRDVEQWSLLERTRDSAALLLRDQL</sequence>
<evidence type="ECO:0000313" key="2">
    <source>
        <dbReference type="EMBL" id="MFC0677339.1"/>
    </source>
</evidence>
<organism evidence="2 3">
    <name type="scientific">Lysobacter korlensis</name>
    <dbReference type="NCBI Taxonomy" id="553636"/>
    <lineage>
        <taxon>Bacteria</taxon>
        <taxon>Pseudomonadati</taxon>
        <taxon>Pseudomonadota</taxon>
        <taxon>Gammaproteobacteria</taxon>
        <taxon>Lysobacterales</taxon>
        <taxon>Lysobacteraceae</taxon>
        <taxon>Lysobacter</taxon>
    </lineage>
</organism>
<reference evidence="2 3" key="1">
    <citation type="submission" date="2024-09" db="EMBL/GenBank/DDBJ databases">
        <authorList>
            <person name="Sun Q."/>
            <person name="Mori K."/>
        </authorList>
    </citation>
    <scope>NUCLEOTIDE SEQUENCE [LARGE SCALE GENOMIC DNA]</scope>
    <source>
        <strain evidence="2 3">KCTC 23076</strain>
    </source>
</reference>
<gene>
    <name evidence="2" type="ORF">ACFFGH_05665</name>
</gene>
<name>A0ABV6RK33_9GAMM</name>
<dbReference type="RefSeq" id="WP_386665683.1">
    <property type="nucleotide sequence ID" value="NZ_JBHLTG010000001.1"/>
</dbReference>
<keyword evidence="3" id="KW-1185">Reference proteome</keyword>
<dbReference type="CDD" id="cd09110">
    <property type="entry name" value="PLDc_CLS_1"/>
    <property type="match status" value="1"/>
</dbReference>
<dbReference type="SUPFAM" id="SSF56024">
    <property type="entry name" value="Phospholipase D/nuclease"/>
    <property type="match status" value="2"/>
</dbReference>
<feature type="domain" description="PLD phosphodiesterase" evidence="1">
    <location>
        <begin position="351"/>
        <end position="378"/>
    </location>
</feature>
<dbReference type="InterPro" id="IPR025202">
    <property type="entry name" value="PLD-like_dom"/>
</dbReference>
<accession>A0ABV6RK33</accession>
<dbReference type="PANTHER" id="PTHR21248:SF22">
    <property type="entry name" value="PHOSPHOLIPASE D"/>
    <property type="match status" value="1"/>
</dbReference>
<evidence type="ECO:0000259" key="1">
    <source>
        <dbReference type="PROSITE" id="PS50035"/>
    </source>
</evidence>
<dbReference type="SMART" id="SM00155">
    <property type="entry name" value="PLDc"/>
    <property type="match status" value="2"/>
</dbReference>
<evidence type="ECO:0000313" key="3">
    <source>
        <dbReference type="Proteomes" id="UP001589896"/>
    </source>
</evidence>
<proteinExistence type="predicted"/>
<dbReference type="Pfam" id="PF13091">
    <property type="entry name" value="PLDc_2"/>
    <property type="match status" value="2"/>
</dbReference>
<feature type="domain" description="PLD phosphodiesterase" evidence="1">
    <location>
        <begin position="174"/>
        <end position="201"/>
    </location>
</feature>
<dbReference type="PANTHER" id="PTHR21248">
    <property type="entry name" value="CARDIOLIPIN SYNTHASE"/>
    <property type="match status" value="1"/>
</dbReference>
<protein>
    <submittedName>
        <fullName evidence="2">Phosphatidylserine/phosphatidylglycerophosphate/ cardiolipin synthase family protein</fullName>
    </submittedName>
</protein>
<dbReference type="InterPro" id="IPR001736">
    <property type="entry name" value="PLipase_D/transphosphatidylase"/>
</dbReference>
<dbReference type="PROSITE" id="PS50035">
    <property type="entry name" value="PLD"/>
    <property type="match status" value="2"/>
</dbReference>
<dbReference type="Gene3D" id="3.30.870.10">
    <property type="entry name" value="Endonuclease Chain A"/>
    <property type="match status" value="2"/>
</dbReference>
<dbReference type="Proteomes" id="UP001589896">
    <property type="component" value="Unassembled WGS sequence"/>
</dbReference>
<dbReference type="CDD" id="cd09112">
    <property type="entry name" value="PLDc_CLS_2"/>
    <property type="match status" value="1"/>
</dbReference>